<evidence type="ECO:0000256" key="4">
    <source>
        <dbReference type="ARBA" id="ARBA00010231"/>
    </source>
</evidence>
<comment type="pathway">
    <text evidence="3">Nucleotide-sugar biosynthesis; GDP-alpha-D-mannose biosynthesis; alpha-D-mannose 1-phosphate from D-fructose 6-phosphate: step 2/2.</text>
</comment>
<keyword evidence="11" id="KW-0812">Transmembrane</keyword>
<dbReference type="InterPro" id="IPR005843">
    <property type="entry name" value="A-D-PHexomutase_C"/>
</dbReference>
<comment type="similarity">
    <text evidence="4">Belongs to the phosphohexose mutase family.</text>
</comment>
<dbReference type="RefSeq" id="WP_328986760.1">
    <property type="nucleotide sequence ID" value="NZ_CP121472.1"/>
</dbReference>
<evidence type="ECO:0000256" key="9">
    <source>
        <dbReference type="ARBA" id="ARBA00023235"/>
    </source>
</evidence>
<keyword evidence="17" id="KW-1185">Reference proteome</keyword>
<keyword evidence="11" id="KW-1133">Transmembrane helix</keyword>
<evidence type="ECO:0000256" key="7">
    <source>
        <dbReference type="ARBA" id="ARBA00022723"/>
    </source>
</evidence>
<dbReference type="Pfam" id="PF02878">
    <property type="entry name" value="PGM_PMM_I"/>
    <property type="match status" value="1"/>
</dbReference>
<comment type="catalytic activity">
    <reaction evidence="1">
        <text>alpha-D-mannose 1-phosphate = D-mannose 6-phosphate</text>
        <dbReference type="Rhea" id="RHEA:11140"/>
        <dbReference type="ChEBI" id="CHEBI:58409"/>
        <dbReference type="ChEBI" id="CHEBI:58735"/>
        <dbReference type="EC" id="5.4.2.8"/>
    </reaction>
</comment>
<keyword evidence="6" id="KW-0597">Phosphoprotein</keyword>
<evidence type="ECO:0000256" key="2">
    <source>
        <dbReference type="ARBA" id="ARBA00001946"/>
    </source>
</evidence>
<keyword evidence="7" id="KW-0479">Metal-binding</keyword>
<feature type="region of interest" description="Disordered" evidence="10">
    <location>
        <begin position="1"/>
        <end position="20"/>
    </location>
</feature>
<organism evidence="16 17">
    <name type="scientific">Thiorhodovibrio winogradskyi</name>
    <dbReference type="NCBI Taxonomy" id="77007"/>
    <lineage>
        <taxon>Bacteria</taxon>
        <taxon>Pseudomonadati</taxon>
        <taxon>Pseudomonadota</taxon>
        <taxon>Gammaproteobacteria</taxon>
        <taxon>Chromatiales</taxon>
        <taxon>Chromatiaceae</taxon>
        <taxon>Thiorhodovibrio</taxon>
    </lineage>
</organism>
<keyword evidence="11" id="KW-0472">Membrane</keyword>
<feature type="region of interest" description="Disordered" evidence="10">
    <location>
        <begin position="341"/>
        <end position="363"/>
    </location>
</feature>
<feature type="domain" description="Alpha-D-phosphohexomutase alpha/beta/alpha" evidence="14">
    <location>
        <begin position="561"/>
        <end position="659"/>
    </location>
</feature>
<keyword evidence="9 16" id="KW-0413">Isomerase</keyword>
<dbReference type="Gene3D" id="3.40.120.10">
    <property type="entry name" value="Alpha-D-Glucose-1,6-Bisphosphate, subunit A, domain 3"/>
    <property type="match status" value="3"/>
</dbReference>
<dbReference type="Pfam" id="PF02879">
    <property type="entry name" value="PGM_PMM_II"/>
    <property type="match status" value="1"/>
</dbReference>
<dbReference type="EC" id="5.4.2.8" evidence="5"/>
<evidence type="ECO:0000256" key="11">
    <source>
        <dbReference type="SAM" id="Phobius"/>
    </source>
</evidence>
<evidence type="ECO:0000259" key="12">
    <source>
        <dbReference type="Pfam" id="PF00408"/>
    </source>
</evidence>
<dbReference type="CDD" id="cd03089">
    <property type="entry name" value="PMM_PGM"/>
    <property type="match status" value="1"/>
</dbReference>
<gene>
    <name evidence="16" type="primary">algC</name>
    <name evidence="16" type="ORF">Thiowin_01166</name>
</gene>
<dbReference type="EMBL" id="CP121472">
    <property type="protein sequence ID" value="WPL16213.1"/>
    <property type="molecule type" value="Genomic_DNA"/>
</dbReference>
<dbReference type="PANTHER" id="PTHR43771:SF2">
    <property type="entry name" value="PHOSPHOMANNOMUTASE_PHOSPHOGLUCOMUTASE"/>
    <property type="match status" value="1"/>
</dbReference>
<dbReference type="GO" id="GO:0004614">
    <property type="term" value="F:phosphoglucomutase activity"/>
    <property type="evidence" value="ECO:0007669"/>
    <property type="project" value="UniProtKB-EC"/>
</dbReference>
<dbReference type="InterPro" id="IPR005844">
    <property type="entry name" value="A-D-PHexomutase_a/b/a-I"/>
</dbReference>
<dbReference type="Pfam" id="PF00408">
    <property type="entry name" value="PGM_PMM_IV"/>
    <property type="match status" value="1"/>
</dbReference>
<dbReference type="Proteomes" id="UP001432180">
    <property type="component" value="Chromosome"/>
</dbReference>
<evidence type="ECO:0000313" key="17">
    <source>
        <dbReference type="Proteomes" id="UP001432180"/>
    </source>
</evidence>
<dbReference type="InterPro" id="IPR005845">
    <property type="entry name" value="A-D-PHexomutase_a/b/a-II"/>
</dbReference>
<evidence type="ECO:0000313" key="16">
    <source>
        <dbReference type="EMBL" id="WPL16213.1"/>
    </source>
</evidence>
<dbReference type="InterPro" id="IPR005841">
    <property type="entry name" value="Alpha-D-phosphohexomutase_SF"/>
</dbReference>
<dbReference type="InterPro" id="IPR016055">
    <property type="entry name" value="A-D-PHexomutase_a/b/a-I/II/III"/>
</dbReference>
<dbReference type="Gene3D" id="3.30.310.50">
    <property type="entry name" value="Alpha-D-phosphohexomutase, C-terminal domain"/>
    <property type="match status" value="1"/>
</dbReference>
<dbReference type="InterPro" id="IPR036900">
    <property type="entry name" value="A-D-PHexomutase_C_sf"/>
</dbReference>
<proteinExistence type="inferred from homology"/>
<dbReference type="Pfam" id="PF02880">
    <property type="entry name" value="PGM_PMM_III"/>
    <property type="match status" value="1"/>
</dbReference>
<name>A0ABZ0S7H1_9GAMM</name>
<comment type="cofactor">
    <cofactor evidence="2">
        <name>Mg(2+)</name>
        <dbReference type="ChEBI" id="CHEBI:18420"/>
    </cofactor>
</comment>
<evidence type="ECO:0000256" key="8">
    <source>
        <dbReference type="ARBA" id="ARBA00022842"/>
    </source>
</evidence>
<evidence type="ECO:0000259" key="14">
    <source>
        <dbReference type="Pfam" id="PF02879"/>
    </source>
</evidence>
<dbReference type="SUPFAM" id="SSF53738">
    <property type="entry name" value="Phosphoglucomutase, first 3 domains"/>
    <property type="match status" value="3"/>
</dbReference>
<dbReference type="PRINTS" id="PR00509">
    <property type="entry name" value="PGMPMM"/>
</dbReference>
<sequence>MAFGKKSTISGNKPSQLKPPQPQRLIHYWVVAAAALVMAIGGAFAGAIWLESGIERRLQEQHLRELVTSLANALGERQQGLREQLKLIAADQKLQTTFEYADQADFGAEAARLKTRAPLAIALHLIRLESGPSGVRIMNQDQLSLSYAGLDLIRKVATSGDISRLEAHQVGTADAHLAIAGPVASDNDKTPLGIIYVALPLNLLPQPHADIARDRHFLFQQGSGRSKATIAPKSALQPPPGALTASAKIPQTEIELLAWQQPPELLDTVMLWPNLIAGGALVAASLVILLLAGGIQTRRLLKEIGQLNAGLAQLDLGQVPTKRSIRLRELLALDEGMKHMSRKRAHTAKGSTGMTGEDDSAMHADIGTAGPEMDLDFTNAPSQVAPASDGSTSALAEDSVVRVDVSKVLGTIPSRVFRPYDIRGLIDTELNDDFMRLLGQAIGTESQKNGSKAVLVGHDHRSSGARLTAALTEGLRASGCDVIDLGIVPTPVLYFATQLAGDISGAMVTASHNPAEYNGVKLAFSGKSATALNIAKLKQRLQRGEFQSGEGSYREQSVLADYFDELEQNITFARPLKVAVDCGFATPALVAPQLFRDLGCEVIEVRCDLSDPRAGTELPNPSAPENLRDLIDAVTGQGADIGFGFDGDGDRLGVVDSTGQLIQTDRVLMLLAADLLSRAPGSKIVFDVKCSRLLAQQIKSLGGEPVMWKSGHAFIKEKREELNAPLAGEYSGHIVFGDRWNGFDDAFYAAARLIEVLAIDPRPTQEVFAELPSAIGTPELLARVAPGQEIEIMSQVMDAKSRLSGVKAITIDGLRLESDKGWALIRASNSEAALAFRFEAINESTLEKLKDLVRRIMKSAAPNLELPF</sequence>
<evidence type="ECO:0000256" key="10">
    <source>
        <dbReference type="SAM" id="MobiDB-lite"/>
    </source>
</evidence>
<dbReference type="PANTHER" id="PTHR43771">
    <property type="entry name" value="PHOSPHOMANNOMUTASE"/>
    <property type="match status" value="1"/>
</dbReference>
<evidence type="ECO:0000256" key="5">
    <source>
        <dbReference type="ARBA" id="ARBA00012730"/>
    </source>
</evidence>
<evidence type="ECO:0000256" key="6">
    <source>
        <dbReference type="ARBA" id="ARBA00022553"/>
    </source>
</evidence>
<keyword evidence="8" id="KW-0460">Magnesium</keyword>
<evidence type="ECO:0000256" key="3">
    <source>
        <dbReference type="ARBA" id="ARBA00004699"/>
    </source>
</evidence>
<accession>A0ABZ0S7H1</accession>
<feature type="transmembrane region" description="Helical" evidence="11">
    <location>
        <begin position="26"/>
        <end position="50"/>
    </location>
</feature>
<protein>
    <recommendedName>
        <fullName evidence="5">phosphomannomutase</fullName>
        <ecNumber evidence="5">5.4.2.8</ecNumber>
    </recommendedName>
</protein>
<feature type="domain" description="Alpha-D-phosphohexomutase alpha/beta/alpha" evidence="15">
    <location>
        <begin position="665"/>
        <end position="772"/>
    </location>
</feature>
<feature type="domain" description="Alpha-D-phosphohexomutase alpha/beta/alpha" evidence="13">
    <location>
        <begin position="415"/>
        <end position="546"/>
    </location>
</feature>
<dbReference type="SUPFAM" id="SSF55957">
    <property type="entry name" value="Phosphoglucomutase, C-terminal domain"/>
    <property type="match status" value="1"/>
</dbReference>
<evidence type="ECO:0000259" key="13">
    <source>
        <dbReference type="Pfam" id="PF02878"/>
    </source>
</evidence>
<feature type="transmembrane region" description="Helical" evidence="11">
    <location>
        <begin position="275"/>
        <end position="295"/>
    </location>
</feature>
<evidence type="ECO:0000259" key="15">
    <source>
        <dbReference type="Pfam" id="PF02880"/>
    </source>
</evidence>
<reference evidence="16 17" key="1">
    <citation type="journal article" date="2023" name="Microorganisms">
        <title>Thiorhodovibrio frisius and Trv. litoralis spp. nov., Two Novel Members from a Clade of Fastidious Purple Sulfur Bacteria That Exhibit Unique Red-Shifted Light-Harvesting Capabilities.</title>
        <authorList>
            <person name="Methner A."/>
            <person name="Kuzyk S.B."/>
            <person name="Petersen J."/>
            <person name="Bauer S."/>
            <person name="Brinkmann H."/>
            <person name="Sichau K."/>
            <person name="Wanner G."/>
            <person name="Wolf J."/>
            <person name="Neumann-Schaal M."/>
            <person name="Henke P."/>
            <person name="Tank M."/>
            <person name="Sproer C."/>
            <person name="Bunk B."/>
            <person name="Overmann J."/>
        </authorList>
    </citation>
    <scope>NUCLEOTIDE SEQUENCE [LARGE SCALE GENOMIC DNA]</scope>
    <source>
        <strain evidence="16 17">DSM 6702</strain>
    </source>
</reference>
<feature type="domain" description="Alpha-D-phosphohexomutase C-terminal" evidence="12">
    <location>
        <begin position="796"/>
        <end position="854"/>
    </location>
</feature>
<evidence type="ECO:0000256" key="1">
    <source>
        <dbReference type="ARBA" id="ARBA00000586"/>
    </source>
</evidence>
<dbReference type="InterPro" id="IPR005846">
    <property type="entry name" value="A-D-PHexomutase_a/b/a-III"/>
</dbReference>